<gene>
    <name evidence="2" type="ORF">MNBD_ALPHA08-1115</name>
</gene>
<dbReference type="GO" id="GO:0008763">
    <property type="term" value="F:UDP-N-acetylmuramate-L-alanine ligase activity"/>
    <property type="evidence" value="ECO:0007669"/>
    <property type="project" value="UniProtKB-EC"/>
</dbReference>
<evidence type="ECO:0000313" key="2">
    <source>
        <dbReference type="EMBL" id="VAW00528.1"/>
    </source>
</evidence>
<proteinExistence type="predicted"/>
<keyword evidence="2" id="KW-0436">Ligase</keyword>
<protein>
    <submittedName>
        <fullName evidence="2">UDP-N-acetylmuramate--L-alanine ligase</fullName>
        <ecNumber evidence="2">6.3.2.8</ecNumber>
    </submittedName>
</protein>
<dbReference type="AlphaFoldDB" id="A0A3B0S6G5"/>
<feature type="domain" description="Mur ligase N-terminal catalytic" evidence="1">
    <location>
        <begin position="10"/>
        <end position="42"/>
    </location>
</feature>
<dbReference type="InterPro" id="IPR050061">
    <property type="entry name" value="MurCDEF_pg_biosynth"/>
</dbReference>
<dbReference type="Gene3D" id="3.40.50.720">
    <property type="entry name" value="NAD(P)-binding Rossmann-like Domain"/>
    <property type="match status" value="1"/>
</dbReference>
<dbReference type="SUPFAM" id="SSF51984">
    <property type="entry name" value="MurCD N-terminal domain"/>
    <property type="match status" value="1"/>
</dbReference>
<dbReference type="EMBL" id="UOEC01000177">
    <property type="protein sequence ID" value="VAW00528.1"/>
    <property type="molecule type" value="Genomic_DNA"/>
</dbReference>
<accession>A0A3B0S6G5</accession>
<dbReference type="EC" id="6.3.2.8" evidence="2"/>
<dbReference type="InterPro" id="IPR000713">
    <property type="entry name" value="Mur_ligase_N"/>
</dbReference>
<evidence type="ECO:0000259" key="1">
    <source>
        <dbReference type="Pfam" id="PF01225"/>
    </source>
</evidence>
<sequence>MKLPQDTGPIHFVGIGGIGMSGIAEVMKELGYVVQGSDISENYN</sequence>
<dbReference type="Pfam" id="PF01225">
    <property type="entry name" value="Mur_ligase"/>
    <property type="match status" value="1"/>
</dbReference>
<feature type="non-terminal residue" evidence="2">
    <location>
        <position position="44"/>
    </location>
</feature>
<dbReference type="PANTHER" id="PTHR43445:SF3">
    <property type="entry name" value="UDP-N-ACETYLMURAMATE--L-ALANINE LIGASE"/>
    <property type="match status" value="1"/>
</dbReference>
<reference evidence="2" key="1">
    <citation type="submission" date="2018-06" db="EMBL/GenBank/DDBJ databases">
        <authorList>
            <person name="Zhirakovskaya E."/>
        </authorList>
    </citation>
    <scope>NUCLEOTIDE SEQUENCE</scope>
</reference>
<dbReference type="PANTHER" id="PTHR43445">
    <property type="entry name" value="UDP-N-ACETYLMURAMATE--L-ALANINE LIGASE-RELATED"/>
    <property type="match status" value="1"/>
</dbReference>
<organism evidence="2">
    <name type="scientific">hydrothermal vent metagenome</name>
    <dbReference type="NCBI Taxonomy" id="652676"/>
    <lineage>
        <taxon>unclassified sequences</taxon>
        <taxon>metagenomes</taxon>
        <taxon>ecological metagenomes</taxon>
    </lineage>
</organism>
<name>A0A3B0S6G5_9ZZZZ</name>